<dbReference type="EMBL" id="MFLD01000020">
    <property type="protein sequence ID" value="OGG60104.1"/>
    <property type="molecule type" value="Genomic_DNA"/>
</dbReference>
<reference evidence="3 4" key="1">
    <citation type="journal article" date="2016" name="Nat. Commun.">
        <title>Thousands of microbial genomes shed light on interconnected biogeochemical processes in an aquifer system.</title>
        <authorList>
            <person name="Anantharaman K."/>
            <person name="Brown C.T."/>
            <person name="Hug L.A."/>
            <person name="Sharon I."/>
            <person name="Castelle C.J."/>
            <person name="Probst A.J."/>
            <person name="Thomas B.C."/>
            <person name="Singh A."/>
            <person name="Wilkins M.J."/>
            <person name="Karaoz U."/>
            <person name="Brodie E.L."/>
            <person name="Williams K.H."/>
            <person name="Hubbard S.S."/>
            <person name="Banfield J.F."/>
        </authorList>
    </citation>
    <scope>NUCLEOTIDE SEQUENCE [LARGE SCALE GENOMIC DNA]</scope>
</reference>
<evidence type="ECO:0000256" key="1">
    <source>
        <dbReference type="SAM" id="Phobius"/>
    </source>
</evidence>
<gene>
    <name evidence="3" type="ORF">A3C86_00940</name>
</gene>
<proteinExistence type="predicted"/>
<sequence>METGTLSLKKILYIFIPIFAILGLVYFFSRQKNEENNLVPAAKEVPLSAEEKSRILDMLNKDSSATATVSASKKLEILRSLEKGSAANISESDKLKILQELQGKQ</sequence>
<dbReference type="InterPro" id="IPR017474">
    <property type="entry name" value="PEF_CTERM_C"/>
</dbReference>
<dbReference type="Pfam" id="PF26596">
    <property type="entry name" value="PEF-CTERM_ARCH"/>
    <property type="match status" value="1"/>
</dbReference>
<feature type="transmembrane region" description="Helical" evidence="1">
    <location>
        <begin position="12"/>
        <end position="29"/>
    </location>
</feature>
<comment type="caution">
    <text evidence="3">The sequence shown here is derived from an EMBL/GenBank/DDBJ whole genome shotgun (WGS) entry which is preliminary data.</text>
</comment>
<evidence type="ECO:0000259" key="2">
    <source>
        <dbReference type="Pfam" id="PF26596"/>
    </source>
</evidence>
<name>A0A1F6DFA5_9BACT</name>
<dbReference type="AlphaFoldDB" id="A0A1F6DFA5"/>
<keyword evidence="1" id="KW-0472">Membrane</keyword>
<keyword evidence="1" id="KW-1133">Transmembrane helix</keyword>
<keyword evidence="1" id="KW-0812">Transmembrane</keyword>
<evidence type="ECO:0000313" key="4">
    <source>
        <dbReference type="Proteomes" id="UP000178042"/>
    </source>
</evidence>
<protein>
    <recommendedName>
        <fullName evidence="2">PEF-CTERM protein sorting domain-containing protein</fullName>
    </recommendedName>
</protein>
<feature type="domain" description="PEF-CTERM protein sorting" evidence="2">
    <location>
        <begin position="16"/>
        <end position="32"/>
    </location>
</feature>
<organism evidence="3 4">
    <name type="scientific">Candidatus Kaiserbacteria bacterium RIFCSPHIGHO2_02_FULL_49_16</name>
    <dbReference type="NCBI Taxonomy" id="1798490"/>
    <lineage>
        <taxon>Bacteria</taxon>
        <taxon>Candidatus Kaiseribacteriota</taxon>
    </lineage>
</organism>
<accession>A0A1F6DFA5</accession>
<evidence type="ECO:0000313" key="3">
    <source>
        <dbReference type="EMBL" id="OGG60104.1"/>
    </source>
</evidence>
<dbReference type="Proteomes" id="UP000178042">
    <property type="component" value="Unassembled WGS sequence"/>
</dbReference>